<reference evidence="2 3" key="1">
    <citation type="submission" date="2014-11" db="EMBL/GenBank/DDBJ databases">
        <title>A Rickettsiales Symbiont of Amoebae With Ancient Features.</title>
        <authorList>
            <person name="Schulz F."/>
            <person name="Martijn J."/>
            <person name="Wascher F."/>
            <person name="Kostanjsek R."/>
            <person name="Ettema T.J."/>
            <person name="Horn M."/>
        </authorList>
    </citation>
    <scope>NUCLEOTIDE SEQUENCE [LARGE SCALE GENOMIC DNA]</scope>
    <source>
        <strain evidence="2 3">UWC36</strain>
    </source>
</reference>
<evidence type="ECO:0000256" key="1">
    <source>
        <dbReference type="SAM" id="Phobius"/>
    </source>
</evidence>
<accession>A0A0C1QKS3</accession>
<proteinExistence type="predicted"/>
<organism evidence="2 3">
    <name type="scientific">Candidatus Jidaibacter acanthamoebae</name>
    <dbReference type="NCBI Taxonomy" id="86105"/>
    <lineage>
        <taxon>Bacteria</taxon>
        <taxon>Pseudomonadati</taxon>
        <taxon>Pseudomonadota</taxon>
        <taxon>Alphaproteobacteria</taxon>
        <taxon>Rickettsiales</taxon>
        <taxon>Candidatus Midichloriaceae</taxon>
        <taxon>Candidatus Jidaibacter</taxon>
    </lineage>
</organism>
<evidence type="ECO:0000313" key="2">
    <source>
        <dbReference type="EMBL" id="KIE04733.1"/>
    </source>
</evidence>
<comment type="caution">
    <text evidence="2">The sequence shown here is derived from an EMBL/GenBank/DDBJ whole genome shotgun (WGS) entry which is preliminary data.</text>
</comment>
<keyword evidence="3" id="KW-1185">Reference proteome</keyword>
<dbReference type="STRING" id="86105.NF27_GB00020"/>
<sequence length="137" mass="15793">MKIRKIIKFILITMIGFMIGKIGVRELHDSKRPFKFEEYKTGEILEEAVREKFPNGMDVHEAVNILENSGAKCSLDKSHEARYPYIHKGAKYIATCSYQADFLSLNPLISYRIVLQTNANYKLIYIDAMRVNGVFVI</sequence>
<dbReference type="EMBL" id="JSWE01000150">
    <property type="protein sequence ID" value="KIE04733.1"/>
    <property type="molecule type" value="Genomic_DNA"/>
</dbReference>
<protein>
    <submittedName>
        <fullName evidence="2">Uncharacterized protein</fullName>
    </submittedName>
</protein>
<keyword evidence="1" id="KW-0812">Transmembrane</keyword>
<name>A0A0C1QKS3_9RICK</name>
<keyword evidence="1" id="KW-1133">Transmembrane helix</keyword>
<keyword evidence="1" id="KW-0472">Membrane</keyword>
<dbReference type="OrthoDB" id="7166698at2"/>
<dbReference type="RefSeq" id="WP_152606874.1">
    <property type="nucleotide sequence ID" value="NZ_JSWE01000150.1"/>
</dbReference>
<gene>
    <name evidence="2" type="ORF">NF27_GB00020</name>
</gene>
<dbReference type="Proteomes" id="UP000031258">
    <property type="component" value="Unassembled WGS sequence"/>
</dbReference>
<feature type="transmembrane region" description="Helical" evidence="1">
    <location>
        <begin position="6"/>
        <end position="24"/>
    </location>
</feature>
<dbReference type="AlphaFoldDB" id="A0A0C1QKS3"/>
<evidence type="ECO:0000313" key="3">
    <source>
        <dbReference type="Proteomes" id="UP000031258"/>
    </source>
</evidence>